<dbReference type="Gene3D" id="1.10.10.10">
    <property type="entry name" value="Winged helix-like DNA-binding domain superfamily/Winged helix DNA-binding domain"/>
    <property type="match status" value="1"/>
</dbReference>
<evidence type="ECO:0000256" key="2">
    <source>
        <dbReference type="ARBA" id="ARBA00023015"/>
    </source>
</evidence>
<dbReference type="CDD" id="cd05466">
    <property type="entry name" value="PBP2_LTTR_substrate"/>
    <property type="match status" value="1"/>
</dbReference>
<accession>A0A975EMZ1</accession>
<proteinExistence type="inferred from homology"/>
<keyword evidence="2" id="KW-0805">Transcription regulation</keyword>
<dbReference type="GO" id="GO:0003700">
    <property type="term" value="F:DNA-binding transcription factor activity"/>
    <property type="evidence" value="ECO:0007669"/>
    <property type="project" value="InterPro"/>
</dbReference>
<reference evidence="6" key="1">
    <citation type="submission" date="2020-07" db="EMBL/GenBank/DDBJ databases">
        <title>Genome sequences of bacteria associated with the marine, planktonic diatom Thalassiosira profunda strain ECT2AJA-044.</title>
        <authorList>
            <person name="Gargas C.B."/>
            <person name="Roberts W.R."/>
            <person name="Alverson A.J."/>
        </authorList>
    </citation>
    <scope>NUCLEOTIDE SEQUENCE</scope>
    <source>
        <strain evidence="6">ECT2AJA-044</strain>
    </source>
</reference>
<dbReference type="Gene3D" id="3.40.190.10">
    <property type="entry name" value="Periplasmic binding protein-like II"/>
    <property type="match status" value="2"/>
</dbReference>
<dbReference type="AlphaFoldDB" id="A0A975EMZ1"/>
<dbReference type="Pfam" id="PF03466">
    <property type="entry name" value="LysR_substrate"/>
    <property type="match status" value="1"/>
</dbReference>
<dbReference type="InterPro" id="IPR050950">
    <property type="entry name" value="HTH-type_LysR_regulators"/>
</dbReference>
<dbReference type="InterPro" id="IPR036390">
    <property type="entry name" value="WH_DNA-bd_sf"/>
</dbReference>
<keyword evidence="4" id="KW-0804">Transcription</keyword>
<dbReference type="GO" id="GO:0005829">
    <property type="term" value="C:cytosol"/>
    <property type="evidence" value="ECO:0007669"/>
    <property type="project" value="TreeGrafter"/>
</dbReference>
<dbReference type="InterPro" id="IPR005119">
    <property type="entry name" value="LysR_subst-bd"/>
</dbReference>
<evidence type="ECO:0000313" key="7">
    <source>
        <dbReference type="Proteomes" id="UP000665026"/>
    </source>
</evidence>
<dbReference type="PRINTS" id="PR00039">
    <property type="entry name" value="HTHLYSR"/>
</dbReference>
<dbReference type="KEGG" id="cact:HZ995_11505"/>
<dbReference type="InterPro" id="IPR036388">
    <property type="entry name" value="WH-like_DNA-bd_sf"/>
</dbReference>
<dbReference type="EMBL" id="CP060010">
    <property type="protein sequence ID" value="QTN35108.1"/>
    <property type="molecule type" value="Genomic_DNA"/>
</dbReference>
<dbReference type="Proteomes" id="UP000665026">
    <property type="component" value="Chromosome"/>
</dbReference>
<dbReference type="SUPFAM" id="SSF53850">
    <property type="entry name" value="Periplasmic binding protein-like II"/>
    <property type="match status" value="1"/>
</dbReference>
<dbReference type="PANTHER" id="PTHR30419">
    <property type="entry name" value="HTH-TYPE TRANSCRIPTIONAL REGULATOR YBHD"/>
    <property type="match status" value="1"/>
</dbReference>
<dbReference type="PROSITE" id="PS50931">
    <property type="entry name" value="HTH_LYSR"/>
    <property type="match status" value="1"/>
</dbReference>
<dbReference type="InterPro" id="IPR000847">
    <property type="entry name" value="LysR_HTH_N"/>
</dbReference>
<evidence type="ECO:0000259" key="5">
    <source>
        <dbReference type="PROSITE" id="PS50931"/>
    </source>
</evidence>
<dbReference type="RefSeq" id="WP_209355794.1">
    <property type="nucleotide sequence ID" value="NZ_CP060010.1"/>
</dbReference>
<evidence type="ECO:0000256" key="4">
    <source>
        <dbReference type="ARBA" id="ARBA00023163"/>
    </source>
</evidence>
<comment type="similarity">
    <text evidence="1">Belongs to the LysR transcriptional regulatory family.</text>
</comment>
<dbReference type="GO" id="GO:0003677">
    <property type="term" value="F:DNA binding"/>
    <property type="evidence" value="ECO:0007669"/>
    <property type="project" value="UniProtKB-KW"/>
</dbReference>
<name>A0A975EMZ1_9RHOB</name>
<evidence type="ECO:0000256" key="3">
    <source>
        <dbReference type="ARBA" id="ARBA00023125"/>
    </source>
</evidence>
<evidence type="ECO:0000256" key="1">
    <source>
        <dbReference type="ARBA" id="ARBA00009437"/>
    </source>
</evidence>
<sequence length="302" mass="34029">MDSRLLVHLAVAIDLGSLNRAAQRLNVTQPTLTRSIKIIEDRVGAPVLIRESSGVVATDIGEKLAEKGRAVLSESESADDAVRLWRDGQLSEIRLGLGPLLAATLLPQLTELYMRRKWPYRLRLHSASAAPLIRRLNDHRLDMALAPAQLRLHQERLVQEVVFKDRLKIFAGTKSPLSKPNAKVTRADLENGNWLIAGARAGIHGTEEEIFQYLGIEPKRIRMAISGDLQIPLHLLKTTDALIALPERLTNAAGDLGGARIIDFDFPEIRRDIALWMRKTDQNRTEYLHFRKVLLEYLEEKQ</sequence>
<organism evidence="6 7">
    <name type="scientific">Cognatishimia activa</name>
    <dbReference type="NCBI Taxonomy" id="1715691"/>
    <lineage>
        <taxon>Bacteria</taxon>
        <taxon>Pseudomonadati</taxon>
        <taxon>Pseudomonadota</taxon>
        <taxon>Alphaproteobacteria</taxon>
        <taxon>Rhodobacterales</taxon>
        <taxon>Paracoccaceae</taxon>
        <taxon>Cognatishimia</taxon>
    </lineage>
</organism>
<gene>
    <name evidence="6" type="ORF">HZ995_11505</name>
</gene>
<keyword evidence="3" id="KW-0238">DNA-binding</keyword>
<feature type="domain" description="HTH lysR-type" evidence="5">
    <location>
        <begin position="1"/>
        <end position="58"/>
    </location>
</feature>
<evidence type="ECO:0000313" key="6">
    <source>
        <dbReference type="EMBL" id="QTN35108.1"/>
    </source>
</evidence>
<dbReference type="Pfam" id="PF00126">
    <property type="entry name" value="HTH_1"/>
    <property type="match status" value="1"/>
</dbReference>
<protein>
    <submittedName>
        <fullName evidence="6">LysR family transcriptional regulator</fullName>
    </submittedName>
</protein>
<dbReference type="SUPFAM" id="SSF46785">
    <property type="entry name" value="Winged helix' DNA-binding domain"/>
    <property type="match status" value="1"/>
</dbReference>